<evidence type="ECO:0000256" key="8">
    <source>
        <dbReference type="SAM" id="Phobius"/>
    </source>
</evidence>
<feature type="transmembrane region" description="Helical" evidence="8">
    <location>
        <begin position="92"/>
        <end position="114"/>
    </location>
</feature>
<sequence>MSKKSLEAIEEGSKPIEGTEEGNNIIKSTNFENEEDSKIVKIMNKVFKLEENDTNIKSEIIGGLTSFMSMAYIIALNPNILSNYGNGGNDLWNGIFLATCISSFIAMMVMGFLANKPFCLAPGMGLNSFMAIIIGNLVTMTTMSYLECFQAMLCVVLTEGIIFFILSIFNVRDEIVKSIPLGIRLGVTPSIGLLLLNIGFGSNIYIVNSNFEQFFIMRDFFGALTANYARDTMKDAYSTMVLSVLTLFIGLFAIVVLADKAIKSSVILGILVASVFNWAGQYIFLDANPFEAFSNTSFLPAFGDMYKTTFFRFNFDGIAEMGWFTAIVLIVTFCIIDMFDTIGTLVGTADRVGLVDENGNITKMREAFIADSIGTVVGAFTGTSTVTTFIESAAGIAAGGRTGFTAIICGICFFLCIFLAPIAAIIPPAATSSALIYVGILMMSGLKKIDFDDMSISIPVTIMLIAMPISGSIGHGIGLAMVSSTFIKVFTGNFNEVSLVTYIISILFLVKFFLVY</sequence>
<feature type="transmembrane region" description="Helical" evidence="8">
    <location>
        <begin position="60"/>
        <end position="80"/>
    </location>
</feature>
<reference evidence="9 10" key="2">
    <citation type="submission" date="2016-08" db="EMBL/GenBank/DDBJ databases">
        <title>Pervasive Adenine N6-methylation of Active Genes in Fungi.</title>
        <authorList>
            <consortium name="DOE Joint Genome Institute"/>
            <person name="Mondo S.J."/>
            <person name="Dannebaum R.O."/>
            <person name="Kuo R.C."/>
            <person name="Labutti K."/>
            <person name="Haridas S."/>
            <person name="Kuo A."/>
            <person name="Salamov A."/>
            <person name="Ahrendt S.R."/>
            <person name="Lipzen A."/>
            <person name="Sullivan W."/>
            <person name="Andreopoulos W.B."/>
            <person name="Clum A."/>
            <person name="Lindquist E."/>
            <person name="Daum C."/>
            <person name="Ramamoorthy G.K."/>
            <person name="Gryganskyi A."/>
            <person name="Culley D."/>
            <person name="Magnuson J.K."/>
            <person name="James T.Y."/>
            <person name="O'Malley M.A."/>
            <person name="Stajich J.E."/>
            <person name="Spatafora J.W."/>
            <person name="Visel A."/>
            <person name="Grigoriev I.V."/>
        </authorList>
    </citation>
    <scope>NUCLEOTIDE SEQUENCE [LARGE SCALE GENOMIC DNA]</scope>
    <source>
        <strain evidence="9 10">S4</strain>
    </source>
</reference>
<dbReference type="GO" id="GO:0005345">
    <property type="term" value="F:purine nucleobase transmembrane transporter activity"/>
    <property type="evidence" value="ECO:0007669"/>
    <property type="project" value="TreeGrafter"/>
</dbReference>
<dbReference type="PANTHER" id="PTHR43337">
    <property type="entry name" value="XANTHINE/URACIL PERMEASE C887.17-RELATED"/>
    <property type="match status" value="1"/>
</dbReference>
<dbReference type="Proteomes" id="UP000193944">
    <property type="component" value="Unassembled WGS sequence"/>
</dbReference>
<dbReference type="InterPro" id="IPR045018">
    <property type="entry name" value="Azg-like"/>
</dbReference>
<keyword evidence="4 8" id="KW-0812">Transmembrane</keyword>
<accession>A0A1Y1VSW7</accession>
<dbReference type="GO" id="GO:0012505">
    <property type="term" value="C:endomembrane system"/>
    <property type="evidence" value="ECO:0007669"/>
    <property type="project" value="UniProtKB-SubCell"/>
</dbReference>
<gene>
    <name evidence="9" type="ORF">BCR32DRAFT_330698</name>
</gene>
<evidence type="ECO:0000256" key="2">
    <source>
        <dbReference type="ARBA" id="ARBA00005697"/>
    </source>
</evidence>
<dbReference type="STRING" id="1754192.A0A1Y1VSW7"/>
<dbReference type="PANTHER" id="PTHR43337:SF1">
    <property type="entry name" value="XANTHINE_URACIL PERMEASE C887.17-RELATED"/>
    <property type="match status" value="1"/>
</dbReference>
<keyword evidence="10" id="KW-1185">Reference proteome</keyword>
<dbReference type="GO" id="GO:0005886">
    <property type="term" value="C:plasma membrane"/>
    <property type="evidence" value="ECO:0007669"/>
    <property type="project" value="TreeGrafter"/>
</dbReference>
<evidence type="ECO:0000256" key="7">
    <source>
        <dbReference type="SAM" id="MobiDB-lite"/>
    </source>
</evidence>
<dbReference type="Pfam" id="PF00860">
    <property type="entry name" value="Xan_ur_permease"/>
    <property type="match status" value="1"/>
</dbReference>
<feature type="region of interest" description="Disordered" evidence="7">
    <location>
        <begin position="1"/>
        <end position="25"/>
    </location>
</feature>
<evidence type="ECO:0000256" key="5">
    <source>
        <dbReference type="ARBA" id="ARBA00022989"/>
    </source>
</evidence>
<comment type="similarity">
    <text evidence="2">Belongs to the nucleobase:cation symporter-2 (NCS2) (TC 2.A.40) family. Azg-like subfamily.</text>
</comment>
<feature type="transmembrane region" description="Helical" evidence="8">
    <location>
        <begin position="458"/>
        <end position="477"/>
    </location>
</feature>
<comment type="subcellular location">
    <subcellularLocation>
        <location evidence="1">Endomembrane system</location>
        <topology evidence="1">Multi-pass membrane protein</topology>
    </subcellularLocation>
</comment>
<dbReference type="EMBL" id="MCFG01000554">
    <property type="protein sequence ID" value="ORX64125.1"/>
    <property type="molecule type" value="Genomic_DNA"/>
</dbReference>
<keyword evidence="3" id="KW-0813">Transport</keyword>
<evidence type="ECO:0000313" key="9">
    <source>
        <dbReference type="EMBL" id="ORX64125.1"/>
    </source>
</evidence>
<organism evidence="9 10">
    <name type="scientific">Anaeromyces robustus</name>
    <dbReference type="NCBI Taxonomy" id="1754192"/>
    <lineage>
        <taxon>Eukaryota</taxon>
        <taxon>Fungi</taxon>
        <taxon>Fungi incertae sedis</taxon>
        <taxon>Chytridiomycota</taxon>
        <taxon>Chytridiomycota incertae sedis</taxon>
        <taxon>Neocallimastigomycetes</taxon>
        <taxon>Neocallimastigales</taxon>
        <taxon>Neocallimastigaceae</taxon>
        <taxon>Anaeromyces</taxon>
    </lineage>
</organism>
<feature type="transmembrane region" description="Helical" evidence="8">
    <location>
        <begin position="404"/>
        <end position="423"/>
    </location>
</feature>
<feature type="transmembrane region" description="Helical" evidence="8">
    <location>
        <begin position="126"/>
        <end position="143"/>
    </location>
</feature>
<dbReference type="OrthoDB" id="431212at2759"/>
<keyword evidence="5 8" id="KW-1133">Transmembrane helix</keyword>
<protein>
    <submittedName>
        <fullName evidence="9">Permease</fullName>
    </submittedName>
</protein>
<feature type="transmembrane region" description="Helical" evidence="8">
    <location>
        <begin position="497"/>
        <end position="515"/>
    </location>
</feature>
<name>A0A1Y1VSW7_9FUNG</name>
<evidence type="ECO:0000256" key="4">
    <source>
        <dbReference type="ARBA" id="ARBA00022692"/>
    </source>
</evidence>
<reference evidence="9 10" key="1">
    <citation type="submission" date="2016-08" db="EMBL/GenBank/DDBJ databases">
        <title>A Parts List for Fungal Cellulosomes Revealed by Comparative Genomics.</title>
        <authorList>
            <consortium name="DOE Joint Genome Institute"/>
            <person name="Haitjema C.H."/>
            <person name="Gilmore S.P."/>
            <person name="Henske J.K."/>
            <person name="Solomon K.V."/>
            <person name="De Groot R."/>
            <person name="Kuo A."/>
            <person name="Mondo S.J."/>
            <person name="Salamov A.A."/>
            <person name="Labutti K."/>
            <person name="Zhao Z."/>
            <person name="Chiniquy J."/>
            <person name="Barry K."/>
            <person name="Brewer H.M."/>
            <person name="Purvine S.O."/>
            <person name="Wright A.T."/>
            <person name="Boxma B."/>
            <person name="Van Alen T."/>
            <person name="Hackstein J.H."/>
            <person name="Baker S.E."/>
            <person name="Grigoriev I.V."/>
            <person name="O'Malley M.A."/>
        </authorList>
    </citation>
    <scope>NUCLEOTIDE SEQUENCE [LARGE SCALE GENOMIC DNA]</scope>
    <source>
        <strain evidence="9 10">S4</strain>
    </source>
</reference>
<feature type="compositionally biased region" description="Basic and acidic residues" evidence="7">
    <location>
        <begin position="1"/>
        <end position="14"/>
    </location>
</feature>
<evidence type="ECO:0000256" key="6">
    <source>
        <dbReference type="ARBA" id="ARBA00023136"/>
    </source>
</evidence>
<keyword evidence="6 8" id="KW-0472">Membrane</keyword>
<evidence type="ECO:0000256" key="1">
    <source>
        <dbReference type="ARBA" id="ARBA00004127"/>
    </source>
</evidence>
<evidence type="ECO:0000313" key="10">
    <source>
        <dbReference type="Proteomes" id="UP000193944"/>
    </source>
</evidence>
<dbReference type="AlphaFoldDB" id="A0A1Y1VSW7"/>
<dbReference type="InterPro" id="IPR006043">
    <property type="entry name" value="NCS2"/>
</dbReference>
<feature type="transmembrane region" description="Helical" evidence="8">
    <location>
        <begin position="149"/>
        <end position="169"/>
    </location>
</feature>
<comment type="caution">
    <text evidence="9">The sequence shown here is derived from an EMBL/GenBank/DDBJ whole genome shotgun (WGS) entry which is preliminary data.</text>
</comment>
<evidence type="ECO:0000256" key="3">
    <source>
        <dbReference type="ARBA" id="ARBA00022448"/>
    </source>
</evidence>
<proteinExistence type="inferred from homology"/>
<feature type="transmembrane region" description="Helical" evidence="8">
    <location>
        <begin position="181"/>
        <end position="207"/>
    </location>
</feature>
<feature type="transmembrane region" description="Helical" evidence="8">
    <location>
        <begin position="236"/>
        <end position="258"/>
    </location>
</feature>
<feature type="transmembrane region" description="Helical" evidence="8">
    <location>
        <begin position="265"/>
        <end position="285"/>
    </location>
</feature>
<feature type="transmembrane region" description="Helical" evidence="8">
    <location>
        <begin position="321"/>
        <end position="339"/>
    </location>
</feature>